<dbReference type="SMART" id="SM00316">
    <property type="entry name" value="S1"/>
    <property type="match status" value="2"/>
</dbReference>
<accession>A0A1N6LWP6</accession>
<sequence>MLSIIYIALLFNNYACGFFTNNSSTPIITRVFDLGAKKSLINVKTKSNQKIKFSEEPKLTIPLTSESINKIKVSSRKRQEMPILFDHLSNRLIKLMYEKDLETFNEKKQQREKLNQWRIRPHPKRLAPILYRLGDEVLGRVAKIYPTYALVDVGSTCYGILHARDISDDWTPDVKSALKLGMDYRVVVTGIDEKGRSLRLTMRQGQIERVKKLVDAFKNLTLNESIISKNVIADTEASVDTSISTDVSSVADEKIKVKLHVPPCVSPFPYPYKIYKLENRKQPHEYQINEIVFGRVTRYTGMGCFVDIGATVDAFLHYKDARLLLPERKKRLDLKVGNYLDKLYIKHINAARNRIGVTFKTFEEDLEERVVSGKDTIEEQVGYPNTPLYNECLQNFANYVEFLKLSGLFDGFLKEIGGTRDSSLKYLAYLTNLHNQKLLKEDQMTLRVERFTPKRTSDGKPDPRFAYRKINIKTKKGRNEFKDRYNSLGDEILKLDSALIYPDKKSIYQTGEASVWNNEVSTPLNERTCKYYFGNLNEQIKHALDVVQGNSLDKIDVNWLDNQNLLDNFRMLKEIFETNLTNSVNTDDVLGRDNMALTEDIISLRMKHKQDLKLQNDDKVNPVEQILNEVTKKHDADSQDNSNIIIDNNTRKSISLDYADAQTKKYEEFRSKSLTPKLENSQTKNSSNLIRNKVRNEKDLDLKDLVDLTNKLDNLKPEQVLDLINSMEDVCAQEPELAAGLEQLKIVAKNAMQGNLTPPVQIKSEDINDNFLDETSQQLLSNAIAYNAKRPPGEKMNLELAKKALIPPDPTKYIPKGSEIEGCWCILQDLLKITRFNRMLDRFNISTEQPPEKLIREISRIVPNLVQKRIDMDRKLNFNYTEDHQEEISKIPL</sequence>
<keyword evidence="4" id="KW-1185">Reference proteome</keyword>
<dbReference type="GeneID" id="24423388"/>
<evidence type="ECO:0000313" key="4">
    <source>
        <dbReference type="Proteomes" id="UP000002899"/>
    </source>
</evidence>
<dbReference type="KEGG" id="bmic:BMR1_01G01556"/>
<reference evidence="3 4" key="2">
    <citation type="journal article" date="2013" name="PLoS ONE">
        <title>Whole genome mapping and re-organization of the nuclear and mitochondrial genomes of Babesia microti isolates.</title>
        <authorList>
            <person name="Cornillot E."/>
            <person name="Dassouli A."/>
            <person name="Garg A."/>
            <person name="Pachikara N."/>
            <person name="Randazzo S."/>
            <person name="Depoix D."/>
            <person name="Carcy B."/>
            <person name="Delbecq S."/>
            <person name="Frutos R."/>
            <person name="Silva J.C."/>
            <person name="Sutton R."/>
            <person name="Krause P.J."/>
            <person name="Mamoun C.B."/>
        </authorList>
    </citation>
    <scope>NUCLEOTIDE SEQUENCE [LARGE SCALE GENOMIC DNA]</scope>
    <source>
        <strain evidence="3 4">RI</strain>
    </source>
</reference>
<dbReference type="Proteomes" id="UP000002899">
    <property type="component" value="Chromosome I"/>
</dbReference>
<keyword evidence="1" id="KW-0732">Signal</keyword>
<dbReference type="GO" id="GO:0003729">
    <property type="term" value="F:mRNA binding"/>
    <property type="evidence" value="ECO:0007669"/>
    <property type="project" value="TreeGrafter"/>
</dbReference>
<dbReference type="RefSeq" id="XP_021337397.1">
    <property type="nucleotide sequence ID" value="XM_021482548.1"/>
</dbReference>
<proteinExistence type="predicted"/>
<dbReference type="Gene3D" id="2.40.50.140">
    <property type="entry name" value="Nucleic acid-binding proteins"/>
    <property type="match status" value="2"/>
</dbReference>
<name>A0A1N6LWP6_BABMR</name>
<dbReference type="InterPro" id="IPR050437">
    <property type="entry name" value="Ribos_protein_bS1-like"/>
</dbReference>
<dbReference type="OrthoDB" id="365294at2759"/>
<gene>
    <name evidence="3" type="ORF">BMR1_01G01556</name>
</gene>
<protein>
    <recommendedName>
        <fullName evidence="2">S1 motif domain-containing protein</fullName>
    </recommendedName>
</protein>
<dbReference type="AlphaFoldDB" id="A0A1N6LWP6"/>
<dbReference type="EMBL" id="FO082871">
    <property type="protein sequence ID" value="SIO73293.1"/>
    <property type="molecule type" value="Genomic_DNA"/>
</dbReference>
<organism evidence="3 4">
    <name type="scientific">Babesia microti (strain RI)</name>
    <dbReference type="NCBI Taxonomy" id="1133968"/>
    <lineage>
        <taxon>Eukaryota</taxon>
        <taxon>Sar</taxon>
        <taxon>Alveolata</taxon>
        <taxon>Apicomplexa</taxon>
        <taxon>Aconoidasida</taxon>
        <taxon>Piroplasmida</taxon>
        <taxon>Babesiidae</taxon>
        <taxon>Babesia</taxon>
    </lineage>
</organism>
<feature type="domain" description="S1 motif" evidence="2">
    <location>
        <begin position="289"/>
        <end position="360"/>
    </location>
</feature>
<dbReference type="InterPro" id="IPR012340">
    <property type="entry name" value="NA-bd_OB-fold"/>
</dbReference>
<evidence type="ECO:0000259" key="2">
    <source>
        <dbReference type="PROSITE" id="PS50126"/>
    </source>
</evidence>
<dbReference type="GO" id="GO:0006412">
    <property type="term" value="P:translation"/>
    <property type="evidence" value="ECO:0007669"/>
    <property type="project" value="TreeGrafter"/>
</dbReference>
<evidence type="ECO:0000256" key="1">
    <source>
        <dbReference type="SAM" id="SignalP"/>
    </source>
</evidence>
<reference evidence="3 4" key="3">
    <citation type="journal article" date="2016" name="Sci. Rep.">
        <title>Genome-wide diversity and gene expression profiling of Babesia microti isolates identify polymorphic genes that mediate host-pathogen interactions.</title>
        <authorList>
            <person name="Silva J.C."/>
            <person name="Cornillot E."/>
            <person name="McCracken C."/>
            <person name="Usmani-Brown S."/>
            <person name="Dwivedi A."/>
            <person name="Ifeonu O.O."/>
            <person name="Crabtree J."/>
            <person name="Gotia H.T."/>
            <person name="Virji A.Z."/>
            <person name="Reynes C."/>
            <person name="Colinge J."/>
            <person name="Kumar V."/>
            <person name="Lawres L."/>
            <person name="Pazzi J.E."/>
            <person name="Pablo J.V."/>
            <person name="Hung C."/>
            <person name="Brancato J."/>
            <person name="Kumari P."/>
            <person name="Orvis J."/>
            <person name="Tretina K."/>
            <person name="Chibucos M."/>
            <person name="Ott S."/>
            <person name="Sadzewicz L."/>
            <person name="Sengamalay N."/>
            <person name="Shetty A.C."/>
            <person name="Su Q."/>
            <person name="Tallon L."/>
            <person name="Fraser C.M."/>
            <person name="Frutos R."/>
            <person name="Molina D.M."/>
            <person name="Krause P.J."/>
            <person name="Ben Mamoun C."/>
        </authorList>
    </citation>
    <scope>NUCLEOTIDE SEQUENCE [LARGE SCALE GENOMIC DNA]</scope>
    <source>
        <strain evidence="3 4">RI</strain>
    </source>
</reference>
<evidence type="ECO:0000313" key="3">
    <source>
        <dbReference type="EMBL" id="SIO73293.1"/>
    </source>
</evidence>
<dbReference type="PROSITE" id="PS50126">
    <property type="entry name" value="S1"/>
    <property type="match status" value="2"/>
</dbReference>
<dbReference type="VEuPathDB" id="PiroplasmaDB:BMR1_01G01556"/>
<feature type="signal peptide" evidence="1">
    <location>
        <begin position="1"/>
        <end position="17"/>
    </location>
</feature>
<dbReference type="PANTHER" id="PTHR10724:SF10">
    <property type="entry name" value="S1 RNA-BINDING DOMAIN-CONTAINING PROTEIN 1"/>
    <property type="match status" value="1"/>
</dbReference>
<dbReference type="InterPro" id="IPR003029">
    <property type="entry name" value="S1_domain"/>
</dbReference>
<dbReference type="PANTHER" id="PTHR10724">
    <property type="entry name" value="30S RIBOSOMAL PROTEIN S1"/>
    <property type="match status" value="1"/>
</dbReference>
<dbReference type="SUPFAM" id="SSF50249">
    <property type="entry name" value="Nucleic acid-binding proteins"/>
    <property type="match status" value="2"/>
</dbReference>
<dbReference type="GO" id="GO:0003735">
    <property type="term" value="F:structural constituent of ribosome"/>
    <property type="evidence" value="ECO:0007669"/>
    <property type="project" value="TreeGrafter"/>
</dbReference>
<feature type="domain" description="S1 motif" evidence="2">
    <location>
        <begin position="134"/>
        <end position="203"/>
    </location>
</feature>
<feature type="chain" id="PRO_5013383122" description="S1 motif domain-containing protein" evidence="1">
    <location>
        <begin position="18"/>
        <end position="893"/>
    </location>
</feature>
<reference evidence="3 4" key="1">
    <citation type="journal article" date="2012" name="Nucleic Acids Res.">
        <title>Sequencing of the smallest Apicomplexan genome from the human pathogen Babesia microti.</title>
        <authorList>
            <person name="Cornillot E."/>
            <person name="Hadj-Kaddour K."/>
            <person name="Dassouli A."/>
            <person name="Noel B."/>
            <person name="Ranwez V."/>
            <person name="Vacherie B."/>
            <person name="Augagneur Y."/>
            <person name="Bres V."/>
            <person name="Duclos A."/>
            <person name="Randazzo S."/>
            <person name="Carcy B."/>
            <person name="Debierre-Grockiego F."/>
            <person name="Delbecq S."/>
            <person name="Moubri-Menage K."/>
            <person name="Shams-Eldin H."/>
            <person name="Usmani-Brown S."/>
            <person name="Bringaud F."/>
            <person name="Wincker P."/>
            <person name="Vivares C.P."/>
            <person name="Schwarz R.T."/>
            <person name="Schetters T.P."/>
            <person name="Krause P.J."/>
            <person name="Gorenflot A."/>
            <person name="Berry V."/>
            <person name="Barbe V."/>
            <person name="Ben Mamoun C."/>
        </authorList>
    </citation>
    <scope>NUCLEOTIDE SEQUENCE [LARGE SCALE GENOMIC DNA]</scope>
    <source>
        <strain evidence="3 4">RI</strain>
    </source>
</reference>
<dbReference type="Pfam" id="PF00575">
    <property type="entry name" value="S1"/>
    <property type="match status" value="1"/>
</dbReference>